<reference evidence="2" key="3">
    <citation type="submission" date="2016-02" db="EMBL/GenBank/DDBJ databases">
        <title>Draft genome of pathogenic Streptomyces sp. in Japan.</title>
        <authorList>
            <person name="Tomihama T."/>
            <person name="Ikenaga M."/>
            <person name="Sakai M."/>
            <person name="Okubo T."/>
            <person name="Ikeda S."/>
        </authorList>
    </citation>
    <scope>NUCLEOTIDE SEQUENCE [LARGE SCALE GENOMIC DNA]</scope>
    <source>
        <strain evidence="2">S58</strain>
    </source>
</reference>
<gene>
    <name evidence="1" type="ORF">SsS58_08135</name>
</gene>
<accession>A0A100JXU5</accession>
<dbReference type="EMBL" id="BCMM01000063">
    <property type="protein sequence ID" value="GAQ67679.1"/>
    <property type="molecule type" value="Genomic_DNA"/>
</dbReference>
<dbReference type="AlphaFoldDB" id="A0A100JXU5"/>
<evidence type="ECO:0000313" key="2">
    <source>
        <dbReference type="Proteomes" id="UP000067448"/>
    </source>
</evidence>
<dbReference type="Proteomes" id="UP000067448">
    <property type="component" value="Unassembled WGS sequence"/>
</dbReference>
<evidence type="ECO:0000313" key="1">
    <source>
        <dbReference type="EMBL" id="GAQ67679.1"/>
    </source>
</evidence>
<sequence>MTARRVDRRRLLKLGLLGIPATAAAAGGGLTCLWTGADLDTAGKLSSPRRPTLGRVSTALH</sequence>
<dbReference type="PROSITE" id="PS51318">
    <property type="entry name" value="TAT"/>
    <property type="match status" value="1"/>
</dbReference>
<proteinExistence type="predicted"/>
<reference evidence="1 2" key="2">
    <citation type="journal article" date="2016" name="Genome Announc.">
        <title>Draft Genome Sequences of Streptomyces scabiei S58, Streptomyces turgidiscabies T45, and Streptomyces acidiscabies a10, the Pathogens of Potato Common Scab, Isolated in Japan.</title>
        <authorList>
            <person name="Tomihama T."/>
            <person name="Nishi Y."/>
            <person name="Sakai M."/>
            <person name="Ikenaga M."/>
            <person name="Okubo T."/>
            <person name="Ikeda S."/>
        </authorList>
    </citation>
    <scope>NUCLEOTIDE SEQUENCE [LARGE SCALE GENOMIC DNA]</scope>
    <source>
        <strain evidence="1 2">S58</strain>
    </source>
</reference>
<comment type="caution">
    <text evidence="1">The sequence shown here is derived from an EMBL/GenBank/DDBJ whole genome shotgun (WGS) entry which is preliminary data.</text>
</comment>
<reference evidence="2" key="1">
    <citation type="submission" date="2015-11" db="EMBL/GenBank/DDBJ databases">
        <authorList>
            <consortium name="Cross-ministerial Strategic Innovation Promotion Program (SIP) consortium"/>
            <person name="Tomihama T."/>
            <person name="Ikenaga M."/>
            <person name="Sakai M."/>
            <person name="Okubo T."/>
            <person name="Ikeda S."/>
        </authorList>
    </citation>
    <scope>NUCLEOTIDE SEQUENCE [LARGE SCALE GENOMIC DNA]</scope>
    <source>
        <strain evidence="2">S58</strain>
    </source>
</reference>
<dbReference type="InterPro" id="IPR006311">
    <property type="entry name" value="TAT_signal"/>
</dbReference>
<organism evidence="1 2">
    <name type="scientific">Streptomyces scabiei</name>
    <dbReference type="NCBI Taxonomy" id="1930"/>
    <lineage>
        <taxon>Bacteria</taxon>
        <taxon>Bacillati</taxon>
        <taxon>Actinomycetota</taxon>
        <taxon>Actinomycetes</taxon>
        <taxon>Kitasatosporales</taxon>
        <taxon>Streptomycetaceae</taxon>
        <taxon>Streptomyces</taxon>
    </lineage>
</organism>
<dbReference type="RefSeq" id="WP_059084655.1">
    <property type="nucleotide sequence ID" value="NZ_BCMM01000063.1"/>
</dbReference>
<name>A0A100JXU5_STRSC</name>
<protein>
    <submittedName>
        <fullName evidence="1">Uncharacterized protein</fullName>
    </submittedName>
</protein>